<evidence type="ECO:0000313" key="10">
    <source>
        <dbReference type="Proteomes" id="UP000179241"/>
    </source>
</evidence>
<dbReference type="GO" id="GO:0005737">
    <property type="term" value="C:cytoplasm"/>
    <property type="evidence" value="ECO:0007669"/>
    <property type="project" value="UniProtKB-UniRule"/>
</dbReference>
<comment type="subcellular location">
    <subcellularLocation>
        <location evidence="7">Cytoplasm</location>
        <location evidence="7">Nucleoid</location>
    </subcellularLocation>
</comment>
<evidence type="ECO:0000259" key="8">
    <source>
        <dbReference type="PROSITE" id="PS51740"/>
    </source>
</evidence>
<dbReference type="AlphaFoldDB" id="A0A1F8CNG1"/>
<comment type="caution">
    <text evidence="9">The sequence shown here is derived from an EMBL/GenBank/DDBJ whole genome shotgun (WGS) entry which is preliminary data.</text>
</comment>
<evidence type="ECO:0000256" key="7">
    <source>
        <dbReference type="HAMAP-Rule" id="MF_01008"/>
    </source>
</evidence>
<keyword evidence="6 7" id="KW-0804">Transcription</keyword>
<evidence type="ECO:0000256" key="1">
    <source>
        <dbReference type="ARBA" id="ARBA00013860"/>
    </source>
</evidence>
<dbReference type="Pfam" id="PF02381">
    <property type="entry name" value="MraZ"/>
    <property type="match status" value="2"/>
</dbReference>
<sequence>MRILVGQYESFVTEKGRVAVPKKFREILGTDLIVSRWYEGCLVLVSRPEFENLLSKVGFNAKYATKPVRDTDRFILSSAFEVVLDKQGRFVVPKLLRQFANLANETVFLGLGDRIEIWDKTKWVAKEVDIAKEASEILESSVANRQNNEN</sequence>
<name>A0A1F8CNG1_9BACT</name>
<dbReference type="InterPro" id="IPR035644">
    <property type="entry name" value="MraZ_C"/>
</dbReference>
<dbReference type="GO" id="GO:0000976">
    <property type="term" value="F:transcription cis-regulatory region binding"/>
    <property type="evidence" value="ECO:0007669"/>
    <property type="project" value="TreeGrafter"/>
</dbReference>
<dbReference type="SUPFAM" id="SSF89447">
    <property type="entry name" value="AbrB/MazE/MraZ-like"/>
    <property type="match status" value="1"/>
</dbReference>
<gene>
    <name evidence="7" type="primary">mraZ</name>
    <name evidence="9" type="ORF">A2188_02465</name>
</gene>
<keyword evidence="3" id="KW-0677">Repeat</keyword>
<proteinExistence type="inferred from homology"/>
<accession>A0A1F8CNG1</accession>
<dbReference type="EMBL" id="MGHU01000026">
    <property type="protein sequence ID" value="OGM77278.1"/>
    <property type="molecule type" value="Genomic_DNA"/>
</dbReference>
<dbReference type="GO" id="GO:2000143">
    <property type="term" value="P:negative regulation of DNA-templated transcription initiation"/>
    <property type="evidence" value="ECO:0007669"/>
    <property type="project" value="TreeGrafter"/>
</dbReference>
<dbReference type="InterPro" id="IPR037914">
    <property type="entry name" value="SpoVT-AbrB_sf"/>
</dbReference>
<dbReference type="InterPro" id="IPR020603">
    <property type="entry name" value="MraZ_dom"/>
</dbReference>
<dbReference type="PROSITE" id="PS51740">
    <property type="entry name" value="SPOVT_ABRB"/>
    <property type="match status" value="2"/>
</dbReference>
<keyword evidence="2 7" id="KW-0963">Cytoplasm</keyword>
<comment type="similarity">
    <text evidence="7">Belongs to the MraZ family.</text>
</comment>
<dbReference type="InterPro" id="IPR038619">
    <property type="entry name" value="MraZ_sf"/>
</dbReference>
<evidence type="ECO:0000313" key="9">
    <source>
        <dbReference type="EMBL" id="OGM77278.1"/>
    </source>
</evidence>
<dbReference type="InterPro" id="IPR007159">
    <property type="entry name" value="SpoVT-AbrB_dom"/>
</dbReference>
<dbReference type="GO" id="GO:0009295">
    <property type="term" value="C:nucleoid"/>
    <property type="evidence" value="ECO:0007669"/>
    <property type="project" value="UniProtKB-SubCell"/>
</dbReference>
<evidence type="ECO:0000256" key="5">
    <source>
        <dbReference type="ARBA" id="ARBA00023125"/>
    </source>
</evidence>
<protein>
    <recommendedName>
        <fullName evidence="1 7">Transcriptional regulator MraZ</fullName>
    </recommendedName>
</protein>
<evidence type="ECO:0000256" key="4">
    <source>
        <dbReference type="ARBA" id="ARBA00023015"/>
    </source>
</evidence>
<dbReference type="CDD" id="cd16320">
    <property type="entry name" value="MraZ_N"/>
    <property type="match status" value="1"/>
</dbReference>
<comment type="subunit">
    <text evidence="7">Forms oligomers.</text>
</comment>
<keyword evidence="5 7" id="KW-0238">DNA-binding</keyword>
<reference evidence="9 10" key="1">
    <citation type="journal article" date="2016" name="Nat. Commun.">
        <title>Thousands of microbial genomes shed light on interconnected biogeochemical processes in an aquifer system.</title>
        <authorList>
            <person name="Anantharaman K."/>
            <person name="Brown C.T."/>
            <person name="Hug L.A."/>
            <person name="Sharon I."/>
            <person name="Castelle C.J."/>
            <person name="Probst A.J."/>
            <person name="Thomas B.C."/>
            <person name="Singh A."/>
            <person name="Wilkins M.J."/>
            <person name="Karaoz U."/>
            <person name="Brodie E.L."/>
            <person name="Williams K.H."/>
            <person name="Hubbard S.S."/>
            <person name="Banfield J.F."/>
        </authorList>
    </citation>
    <scope>NUCLEOTIDE SEQUENCE [LARGE SCALE GENOMIC DNA]</scope>
</reference>
<dbReference type="Gene3D" id="3.40.1550.20">
    <property type="entry name" value="Transcriptional regulator MraZ domain"/>
    <property type="match status" value="1"/>
</dbReference>
<dbReference type="InterPro" id="IPR035642">
    <property type="entry name" value="MraZ_N"/>
</dbReference>
<feature type="domain" description="SpoVT-AbrB" evidence="8">
    <location>
        <begin position="7"/>
        <end position="49"/>
    </location>
</feature>
<dbReference type="CDD" id="cd16321">
    <property type="entry name" value="MraZ_C"/>
    <property type="match status" value="1"/>
</dbReference>
<keyword evidence="4 7" id="KW-0805">Transcription regulation</keyword>
<organism evidence="9 10">
    <name type="scientific">Candidatus Woesebacteria bacterium RIFOXYA1_FULL_43_9</name>
    <dbReference type="NCBI Taxonomy" id="1802534"/>
    <lineage>
        <taxon>Bacteria</taxon>
        <taxon>Candidatus Woeseibacteriota</taxon>
    </lineage>
</organism>
<evidence type="ECO:0000256" key="2">
    <source>
        <dbReference type="ARBA" id="ARBA00022490"/>
    </source>
</evidence>
<dbReference type="GO" id="GO:0003700">
    <property type="term" value="F:DNA-binding transcription factor activity"/>
    <property type="evidence" value="ECO:0007669"/>
    <property type="project" value="UniProtKB-UniRule"/>
</dbReference>
<evidence type="ECO:0000256" key="6">
    <source>
        <dbReference type="ARBA" id="ARBA00023163"/>
    </source>
</evidence>
<dbReference type="PANTHER" id="PTHR34701">
    <property type="entry name" value="TRANSCRIPTIONAL REGULATOR MRAZ"/>
    <property type="match status" value="1"/>
</dbReference>
<dbReference type="Proteomes" id="UP000179241">
    <property type="component" value="Unassembled WGS sequence"/>
</dbReference>
<dbReference type="HAMAP" id="MF_01008">
    <property type="entry name" value="MraZ"/>
    <property type="match status" value="1"/>
</dbReference>
<dbReference type="PANTHER" id="PTHR34701:SF1">
    <property type="entry name" value="TRANSCRIPTIONAL REGULATOR MRAZ"/>
    <property type="match status" value="1"/>
</dbReference>
<evidence type="ECO:0000256" key="3">
    <source>
        <dbReference type="ARBA" id="ARBA00022737"/>
    </source>
</evidence>
<dbReference type="InterPro" id="IPR003444">
    <property type="entry name" value="MraZ"/>
</dbReference>
<feature type="domain" description="SpoVT-AbrB" evidence="8">
    <location>
        <begin position="79"/>
        <end position="122"/>
    </location>
</feature>